<dbReference type="InterPro" id="IPR036188">
    <property type="entry name" value="FAD/NAD-bd_sf"/>
</dbReference>
<organism evidence="5 6">
    <name type="scientific">Ceriporiopsis subvermispora (strain B)</name>
    <name type="common">White-rot fungus</name>
    <name type="synonym">Gelatoporia subvermispora</name>
    <dbReference type="NCBI Taxonomy" id="914234"/>
    <lineage>
        <taxon>Eukaryota</taxon>
        <taxon>Fungi</taxon>
        <taxon>Dikarya</taxon>
        <taxon>Basidiomycota</taxon>
        <taxon>Agaricomycotina</taxon>
        <taxon>Agaricomycetes</taxon>
        <taxon>Polyporales</taxon>
        <taxon>Gelatoporiaceae</taxon>
        <taxon>Gelatoporia</taxon>
    </lineage>
</organism>
<dbReference type="AlphaFoldDB" id="M2QFE2"/>
<dbReference type="Pfam" id="PF01494">
    <property type="entry name" value="FAD_binding_3"/>
    <property type="match status" value="2"/>
</dbReference>
<dbReference type="InterPro" id="IPR002938">
    <property type="entry name" value="FAD-bd"/>
</dbReference>
<sequence>MARHMTRVAIIGGGIGGLMLAVALHRLSAPVEVDVYESTAQFTELGAGIGMSNRVWEIMEWLDLADDLRPLARSFGEPIHHRKADQAEGIDLSTMLHRGVISFHRVDLQSALCKNLPSSVRVHFSKRLSSYIQSDTDGIEIHFQDDSIANCDVLVGCDGIRSTVRSIMLNALAADMEKAGQHVEAAAALSGVKPQWTGTVFYRSLIPRDAFVREFPNHRALSENMIYIGKGKHFIGYTIGTGDDLKVSVGGVVGNPDLEGSDYNGPWVAPGSKDEVMRHFAHFEPEVRALASYMDEPLRWALHVIPPLPTHVHDKVALLGDAAHAMVPYQGAGAGQAIEDAYILASVLAHPGITMKTLPVALQVYNEIRRPFVQEVQRKSRESGLLLQFNTADFSKFTAEESALGAIDASAVDTVGRRQEELTAWFDDTSLQADVERAKELLNERLGAHGKVSWNEL</sequence>
<evidence type="ECO:0000313" key="5">
    <source>
        <dbReference type="EMBL" id="EMD35773.1"/>
    </source>
</evidence>
<protein>
    <recommendedName>
        <fullName evidence="4">FAD-binding domain-containing protein</fullName>
    </recommendedName>
</protein>
<keyword evidence="6" id="KW-1185">Reference proteome</keyword>
<accession>M2QFE2</accession>
<dbReference type="Gene3D" id="3.50.50.60">
    <property type="entry name" value="FAD/NAD(P)-binding domain"/>
    <property type="match status" value="1"/>
</dbReference>
<evidence type="ECO:0000256" key="1">
    <source>
        <dbReference type="ARBA" id="ARBA00022630"/>
    </source>
</evidence>
<dbReference type="STRING" id="914234.M2QFE2"/>
<dbReference type="InterPro" id="IPR051104">
    <property type="entry name" value="FAD_monoxygenase"/>
</dbReference>
<keyword evidence="2" id="KW-0274">FAD</keyword>
<dbReference type="PANTHER" id="PTHR46720">
    <property type="entry name" value="HYDROXYLASE, PUTATIVE (AFU_ORTHOLOGUE AFUA_3G01460)-RELATED"/>
    <property type="match status" value="1"/>
</dbReference>
<dbReference type="GO" id="GO:0044550">
    <property type="term" value="P:secondary metabolite biosynthetic process"/>
    <property type="evidence" value="ECO:0007669"/>
    <property type="project" value="TreeGrafter"/>
</dbReference>
<dbReference type="HOGENOM" id="CLU_009665_6_3_1"/>
<dbReference type="PRINTS" id="PR00420">
    <property type="entry name" value="RNGMNOXGNASE"/>
</dbReference>
<evidence type="ECO:0000313" key="6">
    <source>
        <dbReference type="Proteomes" id="UP000016930"/>
    </source>
</evidence>
<keyword evidence="3" id="KW-0560">Oxidoreductase</keyword>
<dbReference type="PANTHER" id="PTHR46720:SF3">
    <property type="entry name" value="FAD-BINDING DOMAIN-CONTAINING PROTEIN-RELATED"/>
    <property type="match status" value="1"/>
</dbReference>
<name>M2QFE2_CERS8</name>
<proteinExistence type="predicted"/>
<feature type="domain" description="FAD-binding" evidence="4">
    <location>
        <begin position="313"/>
        <end position="379"/>
    </location>
</feature>
<gene>
    <name evidence="5" type="ORF">CERSUDRAFT_95996</name>
</gene>
<dbReference type="GO" id="GO:0071949">
    <property type="term" value="F:FAD binding"/>
    <property type="evidence" value="ECO:0007669"/>
    <property type="project" value="InterPro"/>
</dbReference>
<evidence type="ECO:0000256" key="3">
    <source>
        <dbReference type="ARBA" id="ARBA00023002"/>
    </source>
</evidence>
<evidence type="ECO:0000259" key="4">
    <source>
        <dbReference type="Pfam" id="PF01494"/>
    </source>
</evidence>
<feature type="domain" description="FAD-binding" evidence="4">
    <location>
        <begin position="6"/>
        <end position="166"/>
    </location>
</feature>
<dbReference type="SUPFAM" id="SSF51905">
    <property type="entry name" value="FAD/NAD(P)-binding domain"/>
    <property type="match status" value="1"/>
</dbReference>
<reference evidence="5 6" key="1">
    <citation type="journal article" date="2012" name="Proc. Natl. Acad. Sci. U.S.A.">
        <title>Comparative genomics of Ceriporiopsis subvermispora and Phanerochaete chrysosporium provide insight into selective ligninolysis.</title>
        <authorList>
            <person name="Fernandez-Fueyo E."/>
            <person name="Ruiz-Duenas F.J."/>
            <person name="Ferreira P."/>
            <person name="Floudas D."/>
            <person name="Hibbett D.S."/>
            <person name="Canessa P."/>
            <person name="Larrondo L.F."/>
            <person name="James T.Y."/>
            <person name="Seelenfreund D."/>
            <person name="Lobos S."/>
            <person name="Polanco R."/>
            <person name="Tello M."/>
            <person name="Honda Y."/>
            <person name="Watanabe T."/>
            <person name="Watanabe T."/>
            <person name="Ryu J.S."/>
            <person name="Kubicek C.P."/>
            <person name="Schmoll M."/>
            <person name="Gaskell J."/>
            <person name="Hammel K.E."/>
            <person name="St John F.J."/>
            <person name="Vanden Wymelenberg A."/>
            <person name="Sabat G."/>
            <person name="Splinter BonDurant S."/>
            <person name="Syed K."/>
            <person name="Yadav J.S."/>
            <person name="Doddapaneni H."/>
            <person name="Subramanian V."/>
            <person name="Lavin J.L."/>
            <person name="Oguiza J.A."/>
            <person name="Perez G."/>
            <person name="Pisabarro A.G."/>
            <person name="Ramirez L."/>
            <person name="Santoyo F."/>
            <person name="Master E."/>
            <person name="Coutinho P.M."/>
            <person name="Henrissat B."/>
            <person name="Lombard V."/>
            <person name="Magnuson J.K."/>
            <person name="Kuees U."/>
            <person name="Hori C."/>
            <person name="Igarashi K."/>
            <person name="Samejima M."/>
            <person name="Held B.W."/>
            <person name="Barry K.W."/>
            <person name="LaButti K.M."/>
            <person name="Lapidus A."/>
            <person name="Lindquist E.A."/>
            <person name="Lucas S.M."/>
            <person name="Riley R."/>
            <person name="Salamov A.A."/>
            <person name="Hoffmeister D."/>
            <person name="Schwenk D."/>
            <person name="Hadar Y."/>
            <person name="Yarden O."/>
            <person name="de Vries R.P."/>
            <person name="Wiebenga A."/>
            <person name="Stenlid J."/>
            <person name="Eastwood D."/>
            <person name="Grigoriev I.V."/>
            <person name="Berka R.M."/>
            <person name="Blanchette R.A."/>
            <person name="Kersten P."/>
            <person name="Martinez A.T."/>
            <person name="Vicuna R."/>
            <person name="Cullen D."/>
        </authorList>
    </citation>
    <scope>NUCLEOTIDE SEQUENCE [LARGE SCALE GENOMIC DNA]</scope>
    <source>
        <strain evidence="5 6">B</strain>
    </source>
</reference>
<dbReference type="GO" id="GO:0016491">
    <property type="term" value="F:oxidoreductase activity"/>
    <property type="evidence" value="ECO:0007669"/>
    <property type="project" value="UniProtKB-KW"/>
</dbReference>
<dbReference type="EMBL" id="KB445799">
    <property type="protein sequence ID" value="EMD35773.1"/>
    <property type="molecule type" value="Genomic_DNA"/>
</dbReference>
<dbReference type="Proteomes" id="UP000016930">
    <property type="component" value="Unassembled WGS sequence"/>
</dbReference>
<dbReference type="SUPFAM" id="SSF54373">
    <property type="entry name" value="FAD-linked reductases, C-terminal domain"/>
    <property type="match status" value="1"/>
</dbReference>
<evidence type="ECO:0000256" key="2">
    <source>
        <dbReference type="ARBA" id="ARBA00022827"/>
    </source>
</evidence>
<keyword evidence="1" id="KW-0285">Flavoprotein</keyword>
<dbReference type="OrthoDB" id="417877at2759"/>